<name>A0A7L2EC71_ANTMN</name>
<accession>A0A7L2EC71</accession>
<feature type="compositionally biased region" description="Acidic residues" evidence="1">
    <location>
        <begin position="314"/>
        <end position="331"/>
    </location>
</feature>
<evidence type="ECO:0000313" key="3">
    <source>
        <dbReference type="Proteomes" id="UP000554720"/>
    </source>
</evidence>
<feature type="non-terminal residue" evidence="2">
    <location>
        <position position="1"/>
    </location>
</feature>
<dbReference type="Proteomes" id="UP000554720">
    <property type="component" value="Unassembled WGS sequence"/>
</dbReference>
<gene>
    <name evidence="2" type="primary">Slc4a1ap</name>
    <name evidence="2" type="ORF">ANTMIN_R02553</name>
</gene>
<comment type="caution">
    <text evidence="2">The sequence shown here is derived from an EMBL/GenBank/DDBJ whole genome shotgun (WGS) entry which is preliminary data.</text>
</comment>
<feature type="non-terminal residue" evidence="2">
    <location>
        <position position="331"/>
    </location>
</feature>
<dbReference type="OrthoDB" id="433755at2759"/>
<dbReference type="EMBL" id="VWYI01030306">
    <property type="protein sequence ID" value="NXQ59498.1"/>
    <property type="molecule type" value="Genomic_DNA"/>
</dbReference>
<organism evidence="2 3">
    <name type="scientific">Anthoscopus minutus</name>
    <name type="common">Southern penduline-tit</name>
    <dbReference type="NCBI Taxonomy" id="156561"/>
    <lineage>
        <taxon>Eukaryota</taxon>
        <taxon>Metazoa</taxon>
        <taxon>Chordata</taxon>
        <taxon>Craniata</taxon>
        <taxon>Vertebrata</taxon>
        <taxon>Euteleostomi</taxon>
        <taxon>Archelosauria</taxon>
        <taxon>Archosauria</taxon>
        <taxon>Dinosauria</taxon>
        <taxon>Saurischia</taxon>
        <taxon>Theropoda</taxon>
        <taxon>Coelurosauria</taxon>
        <taxon>Aves</taxon>
        <taxon>Neognathae</taxon>
        <taxon>Neoaves</taxon>
        <taxon>Telluraves</taxon>
        <taxon>Australaves</taxon>
        <taxon>Passeriformes</taxon>
        <taxon>Paridae</taxon>
        <taxon>Anthoscopus</taxon>
    </lineage>
</organism>
<evidence type="ECO:0000313" key="2">
    <source>
        <dbReference type="EMBL" id="NXQ59498.1"/>
    </source>
</evidence>
<feature type="region of interest" description="Disordered" evidence="1">
    <location>
        <begin position="290"/>
        <end position="331"/>
    </location>
</feature>
<dbReference type="AlphaFoldDB" id="A0A7L2EC71"/>
<keyword evidence="3" id="KW-1185">Reference proteome</keyword>
<sequence length="331" mass="37953">LGEDAEEDEFEENPIAVDYQDIQDAFYMKDPRKALQGFFDREGEELEYEYDDRGHNSWLCRIKLPVDDASGKQLVAEVLHSGKKKEAMIQCALEACRLLDARGVLRQEAVSRKRKSKNWEDEDFYDSDDDTFLDRTGAVEKKRLNRMKKAGKIKEKPETYDSLVRIIIMTYQGPDDYNYLSTITLYIFPLSCLVQSHPAAQDSLDEFMTEIKSGCTLDSVARKKLHLRSLELKKEQQRLKGLIKLVKPAELPELKPQGVSYSLNAENKPKKMNLPLFGAMKGGSKFKLKTGSLGKLPVKHPNIPENLLKMKDDGPEEEEEEEEELEEQQEA</sequence>
<dbReference type="PANTHER" id="PTHR23308">
    <property type="entry name" value="NUCLEAR INHIBITOR OF PROTEIN PHOSPHATASE-1"/>
    <property type="match status" value="1"/>
</dbReference>
<dbReference type="InterPro" id="IPR050923">
    <property type="entry name" value="Cell_Proc_Reg/RNA_Proc"/>
</dbReference>
<protein>
    <submittedName>
        <fullName evidence="2">NADAP protein</fullName>
    </submittedName>
</protein>
<evidence type="ECO:0000256" key="1">
    <source>
        <dbReference type="SAM" id="MobiDB-lite"/>
    </source>
</evidence>
<proteinExistence type="predicted"/>
<reference evidence="2 3" key="1">
    <citation type="submission" date="2019-09" db="EMBL/GenBank/DDBJ databases">
        <title>Bird 10,000 Genomes (B10K) Project - Family phase.</title>
        <authorList>
            <person name="Zhang G."/>
        </authorList>
    </citation>
    <scope>NUCLEOTIDE SEQUENCE [LARGE SCALE GENOMIC DNA]</scope>
    <source>
        <strain evidence="2">B10K-DU-011-42</strain>
        <tissue evidence="2">Muscle</tissue>
    </source>
</reference>
<dbReference type="CDD" id="cd19856">
    <property type="entry name" value="DSRM_Kanadaptin"/>
    <property type="match status" value="1"/>
</dbReference>